<dbReference type="InterPro" id="IPR017907">
    <property type="entry name" value="Znf_RING_CS"/>
</dbReference>
<reference evidence="7" key="2">
    <citation type="submission" date="2025-09" db="UniProtKB">
        <authorList>
            <consortium name="Ensembl"/>
        </authorList>
    </citation>
    <scope>IDENTIFICATION</scope>
</reference>
<keyword evidence="8" id="KW-1185">Reference proteome</keyword>
<dbReference type="Pfam" id="PF13445">
    <property type="entry name" value="zf-RING_UBOX"/>
    <property type="match status" value="1"/>
</dbReference>
<organism evidence="7 8">
    <name type="scientific">Sinocyclocheilus rhinocerous</name>
    <dbReference type="NCBI Taxonomy" id="307959"/>
    <lineage>
        <taxon>Eukaryota</taxon>
        <taxon>Metazoa</taxon>
        <taxon>Chordata</taxon>
        <taxon>Craniata</taxon>
        <taxon>Vertebrata</taxon>
        <taxon>Euteleostomi</taxon>
        <taxon>Actinopterygii</taxon>
        <taxon>Neopterygii</taxon>
        <taxon>Teleostei</taxon>
        <taxon>Ostariophysi</taxon>
        <taxon>Cypriniformes</taxon>
        <taxon>Cyprinidae</taxon>
        <taxon>Cyprininae</taxon>
        <taxon>Sinocyclocheilus</taxon>
    </lineage>
</organism>
<dbReference type="AlphaFoldDB" id="A0A673FMG9"/>
<evidence type="ECO:0000256" key="5">
    <source>
        <dbReference type="SAM" id="MobiDB-lite"/>
    </source>
</evidence>
<dbReference type="GO" id="GO:0003697">
    <property type="term" value="F:single-stranded DNA binding"/>
    <property type="evidence" value="ECO:0007669"/>
    <property type="project" value="InterPro"/>
</dbReference>
<reference evidence="7" key="1">
    <citation type="submission" date="2025-08" db="UniProtKB">
        <authorList>
            <consortium name="Ensembl"/>
        </authorList>
    </citation>
    <scope>IDENTIFICATION</scope>
</reference>
<evidence type="ECO:0000259" key="6">
    <source>
        <dbReference type="PROSITE" id="PS50089"/>
    </source>
</evidence>
<dbReference type="PROSITE" id="PS00518">
    <property type="entry name" value="ZF_RING_1"/>
    <property type="match status" value="1"/>
</dbReference>
<dbReference type="PANTHER" id="PTHR14134">
    <property type="entry name" value="E3 UBIQUITIN-PROTEIN LIGASE RAD18"/>
    <property type="match status" value="1"/>
</dbReference>
<feature type="region of interest" description="Disordered" evidence="5">
    <location>
        <begin position="102"/>
        <end position="134"/>
    </location>
</feature>
<accession>A0A673FMG9</accession>
<evidence type="ECO:0000256" key="3">
    <source>
        <dbReference type="ARBA" id="ARBA00022833"/>
    </source>
</evidence>
<evidence type="ECO:0000313" key="7">
    <source>
        <dbReference type="Ensembl" id="ENSSRHP00000000239.1"/>
    </source>
</evidence>
<dbReference type="PROSITE" id="PS50089">
    <property type="entry name" value="ZF_RING_2"/>
    <property type="match status" value="1"/>
</dbReference>
<protein>
    <recommendedName>
        <fullName evidence="6">RING-type domain-containing protein</fullName>
    </recommendedName>
</protein>
<evidence type="ECO:0000256" key="2">
    <source>
        <dbReference type="ARBA" id="ARBA00022771"/>
    </source>
</evidence>
<dbReference type="Proteomes" id="UP000472270">
    <property type="component" value="Unassembled WGS sequence"/>
</dbReference>
<dbReference type="GO" id="GO:0008270">
    <property type="term" value="F:zinc ion binding"/>
    <property type="evidence" value="ECO:0007669"/>
    <property type="project" value="UniProtKB-KW"/>
</dbReference>
<dbReference type="GO" id="GO:0097505">
    <property type="term" value="C:Rad6-Rad18 complex"/>
    <property type="evidence" value="ECO:0007669"/>
    <property type="project" value="TreeGrafter"/>
</dbReference>
<evidence type="ECO:0000313" key="8">
    <source>
        <dbReference type="Proteomes" id="UP000472270"/>
    </source>
</evidence>
<dbReference type="GO" id="GO:0006301">
    <property type="term" value="P:DNA damage tolerance"/>
    <property type="evidence" value="ECO:0007669"/>
    <property type="project" value="InterPro"/>
</dbReference>
<feature type="domain" description="RING-type" evidence="6">
    <location>
        <begin position="34"/>
        <end position="74"/>
    </location>
</feature>
<dbReference type="GO" id="GO:0006513">
    <property type="term" value="P:protein monoubiquitination"/>
    <property type="evidence" value="ECO:0007669"/>
    <property type="project" value="InterPro"/>
</dbReference>
<keyword evidence="3" id="KW-0862">Zinc</keyword>
<evidence type="ECO:0000256" key="4">
    <source>
        <dbReference type="PROSITE-ProRule" id="PRU00175"/>
    </source>
</evidence>
<dbReference type="PANTHER" id="PTHR14134:SF2">
    <property type="entry name" value="E3 UBIQUITIN-PROTEIN LIGASE RAD18"/>
    <property type="match status" value="1"/>
</dbReference>
<dbReference type="GO" id="GO:0005634">
    <property type="term" value="C:nucleus"/>
    <property type="evidence" value="ECO:0007669"/>
    <property type="project" value="TreeGrafter"/>
</dbReference>
<feature type="compositionally biased region" description="Basic and acidic residues" evidence="5">
    <location>
        <begin position="104"/>
        <end position="119"/>
    </location>
</feature>
<sequence>MVLSYLLGSSLNYYFLRFCLPSNEQNIPEEDLHCPVCSELFTNPVVLECSHSFCKTCIDNCWNGQFKRICPVCRTPCLSERPPASLVLMNIVESFRVRQQSSLERTEQSREESQERESTQSRVQSTVSKGQQSRLHPGLTIHSLPAFMLALVSRMR</sequence>
<name>A0A673FMG9_9TELE</name>
<dbReference type="SUPFAM" id="SSF57850">
    <property type="entry name" value="RING/U-box"/>
    <property type="match status" value="1"/>
</dbReference>
<dbReference type="InterPro" id="IPR001841">
    <property type="entry name" value="Znf_RING"/>
</dbReference>
<keyword evidence="2 4" id="KW-0863">Zinc-finger</keyword>
<dbReference type="GO" id="GO:0061630">
    <property type="term" value="F:ubiquitin protein ligase activity"/>
    <property type="evidence" value="ECO:0007669"/>
    <property type="project" value="InterPro"/>
</dbReference>
<dbReference type="Gene3D" id="3.30.40.10">
    <property type="entry name" value="Zinc/RING finger domain, C3HC4 (zinc finger)"/>
    <property type="match status" value="1"/>
</dbReference>
<dbReference type="InterPro" id="IPR027370">
    <property type="entry name" value="Znf-RING_euk"/>
</dbReference>
<dbReference type="SMART" id="SM00184">
    <property type="entry name" value="RING"/>
    <property type="match status" value="1"/>
</dbReference>
<dbReference type="InterPro" id="IPR039577">
    <property type="entry name" value="Rad18"/>
</dbReference>
<evidence type="ECO:0000256" key="1">
    <source>
        <dbReference type="ARBA" id="ARBA00022723"/>
    </source>
</evidence>
<proteinExistence type="predicted"/>
<dbReference type="Ensembl" id="ENSSRHT00000000267.1">
    <property type="protein sequence ID" value="ENSSRHP00000000239.1"/>
    <property type="gene ID" value="ENSSRHG00000000206.1"/>
</dbReference>
<dbReference type="InterPro" id="IPR013083">
    <property type="entry name" value="Znf_RING/FYVE/PHD"/>
</dbReference>
<keyword evidence="1" id="KW-0479">Metal-binding</keyword>